<keyword evidence="7" id="KW-0675">Receptor</keyword>
<dbReference type="CDD" id="cd19990">
    <property type="entry name" value="PBP1_GABAb_receptor_plant"/>
    <property type="match status" value="1"/>
</dbReference>
<evidence type="ECO:0000259" key="15">
    <source>
        <dbReference type="SMART" id="SM00079"/>
    </source>
</evidence>
<keyword evidence="17" id="KW-1185">Reference proteome</keyword>
<feature type="transmembrane region" description="Helical" evidence="12">
    <location>
        <begin position="602"/>
        <end position="622"/>
    </location>
</feature>
<feature type="domain" description="Ionotropic glutamate receptor C-terminal" evidence="15">
    <location>
        <begin position="483"/>
        <end position="820"/>
    </location>
</feature>
<dbReference type="InterPro" id="IPR001828">
    <property type="entry name" value="ANF_lig-bd_rcpt"/>
</dbReference>
<evidence type="ECO:0000256" key="12">
    <source>
        <dbReference type="SAM" id="Phobius"/>
    </source>
</evidence>
<evidence type="ECO:0000256" key="3">
    <source>
        <dbReference type="ARBA" id="ARBA00022692"/>
    </source>
</evidence>
<gene>
    <name evidence="16" type="ORF">Tco_0860524</name>
</gene>
<feature type="compositionally biased region" description="Basic and acidic residues" evidence="11">
    <location>
        <begin position="1789"/>
        <end position="1799"/>
    </location>
</feature>
<evidence type="ECO:0000256" key="11">
    <source>
        <dbReference type="SAM" id="MobiDB-lite"/>
    </source>
</evidence>
<dbReference type="Gene3D" id="1.10.287.70">
    <property type="match status" value="2"/>
</dbReference>
<dbReference type="InterPro" id="IPR019594">
    <property type="entry name" value="Glu/Gly-bd"/>
</dbReference>
<dbReference type="SUPFAM" id="SSF53850">
    <property type="entry name" value="Periplasmic binding protein-like II"/>
    <property type="match status" value="2"/>
</dbReference>
<evidence type="ECO:0000256" key="13">
    <source>
        <dbReference type="SAM" id="SignalP"/>
    </source>
</evidence>
<evidence type="ECO:0000313" key="16">
    <source>
        <dbReference type="EMBL" id="GJT13482.1"/>
    </source>
</evidence>
<name>A0ABQ5BI99_9ASTR</name>
<reference evidence="16" key="1">
    <citation type="journal article" date="2022" name="Int. J. Mol. Sci.">
        <title>Draft Genome of Tanacetum Coccineum: Genomic Comparison of Closely Related Tanacetum-Family Plants.</title>
        <authorList>
            <person name="Yamashiro T."/>
            <person name="Shiraishi A."/>
            <person name="Nakayama K."/>
            <person name="Satake H."/>
        </authorList>
    </citation>
    <scope>NUCLEOTIDE SEQUENCE</scope>
</reference>
<dbReference type="InterPro" id="IPR028082">
    <property type="entry name" value="Peripla_BP_I"/>
</dbReference>
<dbReference type="InterPro" id="IPR001320">
    <property type="entry name" value="Iontro_rcpt_C"/>
</dbReference>
<dbReference type="InterPro" id="IPR015683">
    <property type="entry name" value="Ionotropic_Glu_rcpt"/>
</dbReference>
<evidence type="ECO:0000256" key="8">
    <source>
        <dbReference type="ARBA" id="ARBA00023180"/>
    </source>
</evidence>
<keyword evidence="5" id="KW-0406">Ion transport</keyword>
<dbReference type="InterPro" id="IPR001638">
    <property type="entry name" value="Solute-binding_3/MltF_N"/>
</dbReference>
<evidence type="ECO:0000256" key="7">
    <source>
        <dbReference type="ARBA" id="ARBA00023170"/>
    </source>
</evidence>
<keyword evidence="6 12" id="KW-0472">Membrane</keyword>
<dbReference type="Pfam" id="PF10613">
    <property type="entry name" value="Lig_chan-Glu_bd"/>
    <property type="match status" value="2"/>
</dbReference>
<dbReference type="SUPFAM" id="SSF53822">
    <property type="entry name" value="Periplasmic binding protein-like I"/>
    <property type="match status" value="2"/>
</dbReference>
<evidence type="ECO:0000256" key="6">
    <source>
        <dbReference type="ARBA" id="ARBA00023136"/>
    </source>
</evidence>
<organism evidence="16 17">
    <name type="scientific">Tanacetum coccineum</name>
    <dbReference type="NCBI Taxonomy" id="301880"/>
    <lineage>
        <taxon>Eukaryota</taxon>
        <taxon>Viridiplantae</taxon>
        <taxon>Streptophyta</taxon>
        <taxon>Embryophyta</taxon>
        <taxon>Tracheophyta</taxon>
        <taxon>Spermatophyta</taxon>
        <taxon>Magnoliopsida</taxon>
        <taxon>eudicotyledons</taxon>
        <taxon>Gunneridae</taxon>
        <taxon>Pentapetalae</taxon>
        <taxon>asterids</taxon>
        <taxon>campanulids</taxon>
        <taxon>Asterales</taxon>
        <taxon>Asteraceae</taxon>
        <taxon>Asteroideae</taxon>
        <taxon>Anthemideae</taxon>
        <taxon>Anthemidinae</taxon>
        <taxon>Tanacetum</taxon>
    </lineage>
</organism>
<feature type="transmembrane region" description="Helical" evidence="12">
    <location>
        <begin position="1544"/>
        <end position="1568"/>
    </location>
</feature>
<keyword evidence="13" id="KW-0732">Signal</keyword>
<sequence>MVMRLLLFVGLVHGVLPLVNSRSDIVDIGSIVSPETINGRVSTIAMKAAVDDVNSDPRILQGRQLRLNIHDANYTGFFSIVDGIVLMFTPNSAMWFLKSGANYVVKTAWLALKYMEIPNVAIIGLQSSMMAPVLSYIGNELHVPILSFTDLDPTLWALQYPYFIQTAPNDLYQMTAVAEIVSYFHYAQVTAIYTDDDQFRNGINVLGNELTKKSCRLSGKAPLPVDSKVTREIIKDRLLKVMSMESRVILVHTYIETGLAIFEIAKSLNMMKRGYVWIATAWLSTLLDSVGVLPKSLHGVLTLRPHTINSYKRRAFSRRWKNLTEGRSIGLNSYGLYAYDTVWIIAHAINKYLKESGEISFTTNSSLSNIMGGTSLNLKALTIFDGGKQLRSNILQTNMTGLTGPLRFNKDRSLINPFFDIINVIQTHGRLVGYWSNCSGLSVDLKPSNISSYNQRLRSVVWPGNAKHKPRGWQFPNNGRPLRIGVPLRVTFKEMVMQVNDTKQVGGFSIDVFNAALKLLQYPLPYEFIAYGDGHKNPSYLDLVNNVASNVFDAAIGDITILTNRTKAVDFTQPYIESGLVVVVHIDKPDSSSWVYVQPFSPQLWCVIALLFLFVGGVVWLLEHKQNDQFRGPPRKQIVTAMCDSVINELNVSGENTVSTLGRMVVCIWLFVVLIVNASYTASLTSILTVQQLKSPISGIESLIISKELIGFQVGSYIEDYLVKEVNIPKSRLVALGSPDEYAEKLLSGTVAAIVDERPYMDFFLSKHCDFQIVGKEFTTSGMGFAFPRDSPLAVDMSTAILRLTETGEFKKIHDNWINKEACGPQSSSLVSDQVQLKSFWGLFLIFGLVCVVGVLIHLCMTLYEFRRHHHHAVMNRMQKWYHSTRLQRFFKFVDEKQEATHNKLKRKRRASALSVVDPKSDIINIGYIVPSQTMNGRVSSIAMKAAVDDVNSDPRILPARQLKLSVHDTNFTGFYGILGALKYMGSATVAIIGPQSSELVGVLSHLGNELHVPILSFTALDPSLSPFQYPYFLQTAPNDLYQMKALAAIVSYFRYREVVAIFTDNDQFRNGINVFGNELAKKRCRLSGKAPLPVDRQLTREIIKDRLVKVMSMESRVILVHTYSVAGLSIFEIAKSLGMMKRGYVWIATTWLSAVLDSTGIPPKNADTLHGVLTLRPHTPDSYSKKAFSRRWKNLSNDSAIGINPYGLYAYDTVWIIAHAIDKFLKEGGQISFSSISRLSDIYGTGPLILKNLSIFDGGKQMLSNILHTNMTGLTGPLSFNPDRSVRNPSFDVINVLHAKGQLVGYWSNYSGLSVQMSKSSFNVIPSNISSSNQRLGSVVWPGNTREKPRGWEFSNNGRPLRIGVPLRVGDKEFIMQVNGTKQVAGFSIDVFLAAIKLLPYPLPYEFILFGNGHNNPSYSDLVNKVSSKEIDAAVGDILIFSNRTKTVDFTQPYIESGLVVIVNIHKAHPTSWVYLQPFSPSLWGVTALFFLFVGALVWLFEHQHNDEFRGPPRKQVVTVLWFTFSTMFFAHRENTESTLGRMVVFIWLFVVLIVNSSYTASLTSILTVQQLQTPINGIESLITGNELIGFPVGTYIETYLVKELNIPRSRLVSLGSSDEYTEKLLSRTVAAIVDYRPYVDLFLSKHCSFQVVGQEFTNSPMGFAFPKDSPLVVDLSNAILKLTEIGELQKIQDHWLNKKACGPQSLSFVSNQLQLESFWGLFLIFGIVCALAVFIHLCRTLYRFRKRHPKLMKPRNRGYRLMRTQRFLSFADKKKEVPGNKLKRKRMASDIRENTTD</sequence>
<dbReference type="InterPro" id="IPR000337">
    <property type="entry name" value="GPCR_3"/>
</dbReference>
<dbReference type="Pfam" id="PF00060">
    <property type="entry name" value="Lig_chan"/>
    <property type="match status" value="2"/>
</dbReference>
<dbReference type="SMART" id="SM00079">
    <property type="entry name" value="PBPe"/>
    <property type="match status" value="2"/>
</dbReference>
<evidence type="ECO:0000256" key="4">
    <source>
        <dbReference type="ARBA" id="ARBA00022989"/>
    </source>
</evidence>
<dbReference type="SMART" id="SM00062">
    <property type="entry name" value="PBPb"/>
    <property type="match status" value="1"/>
</dbReference>
<feature type="signal peptide" evidence="13">
    <location>
        <begin position="1"/>
        <end position="17"/>
    </location>
</feature>
<keyword evidence="8" id="KW-0325">Glycoprotein</keyword>
<keyword evidence="4 12" id="KW-1133">Transmembrane helix</keyword>
<evidence type="ECO:0000256" key="1">
    <source>
        <dbReference type="ARBA" id="ARBA00004141"/>
    </source>
</evidence>
<comment type="caution">
    <text evidence="16">The sequence shown here is derived from an EMBL/GenBank/DDBJ whole genome shotgun (WGS) entry which is preliminary data.</text>
</comment>
<evidence type="ECO:0000256" key="10">
    <source>
        <dbReference type="ARBA" id="ARBA00023303"/>
    </source>
</evidence>
<accession>A0ABQ5BI99</accession>
<evidence type="ECO:0000259" key="14">
    <source>
        <dbReference type="SMART" id="SM00062"/>
    </source>
</evidence>
<feature type="transmembrane region" description="Helical" evidence="12">
    <location>
        <begin position="840"/>
        <end position="864"/>
    </location>
</feature>
<evidence type="ECO:0000256" key="2">
    <source>
        <dbReference type="ARBA" id="ARBA00022448"/>
    </source>
</evidence>
<keyword evidence="9" id="KW-1071">Ligand-gated ion channel</keyword>
<reference evidence="16" key="2">
    <citation type="submission" date="2022-01" db="EMBL/GenBank/DDBJ databases">
        <authorList>
            <person name="Yamashiro T."/>
            <person name="Shiraishi A."/>
            <person name="Satake H."/>
            <person name="Nakayama K."/>
        </authorList>
    </citation>
    <scope>NUCLEOTIDE SEQUENCE</scope>
</reference>
<keyword evidence="10" id="KW-0407">Ion channel</keyword>
<dbReference type="PRINTS" id="PR00248">
    <property type="entry name" value="GPCRMGR"/>
</dbReference>
<evidence type="ECO:0000313" key="17">
    <source>
        <dbReference type="Proteomes" id="UP001151760"/>
    </source>
</evidence>
<keyword evidence="2" id="KW-0813">Transport</keyword>
<proteinExistence type="predicted"/>
<feature type="transmembrane region" description="Helical" evidence="12">
    <location>
        <begin position="1720"/>
        <end position="1744"/>
    </location>
</feature>
<dbReference type="Proteomes" id="UP001151760">
    <property type="component" value="Unassembled WGS sequence"/>
</dbReference>
<dbReference type="Gene3D" id="3.40.50.2300">
    <property type="match status" value="4"/>
</dbReference>
<dbReference type="CDD" id="cd13686">
    <property type="entry name" value="GluR_Plant"/>
    <property type="match status" value="2"/>
</dbReference>
<dbReference type="InterPro" id="IPR044440">
    <property type="entry name" value="GABAb_receptor_plant_PBP1"/>
</dbReference>
<protein>
    <submittedName>
        <fullName evidence="16">Glutamate receptor 3.2-like protein</fullName>
    </submittedName>
</protein>
<feature type="transmembrane region" description="Helical" evidence="12">
    <location>
        <begin position="1484"/>
        <end position="1502"/>
    </location>
</feature>
<evidence type="ECO:0000256" key="9">
    <source>
        <dbReference type="ARBA" id="ARBA00023286"/>
    </source>
</evidence>
<feature type="region of interest" description="Disordered" evidence="11">
    <location>
        <begin position="1779"/>
        <end position="1799"/>
    </location>
</feature>
<comment type="subcellular location">
    <subcellularLocation>
        <location evidence="1">Membrane</location>
        <topology evidence="1">Multi-pass membrane protein</topology>
    </subcellularLocation>
</comment>
<feature type="transmembrane region" description="Helical" evidence="12">
    <location>
        <begin position="666"/>
        <end position="688"/>
    </location>
</feature>
<dbReference type="Pfam" id="PF01094">
    <property type="entry name" value="ANF_receptor"/>
    <property type="match status" value="2"/>
</dbReference>
<dbReference type="PANTHER" id="PTHR18966">
    <property type="entry name" value="IONOTROPIC GLUTAMATE RECEPTOR"/>
    <property type="match status" value="1"/>
</dbReference>
<dbReference type="EMBL" id="BQNB010013234">
    <property type="protein sequence ID" value="GJT13482.1"/>
    <property type="molecule type" value="Genomic_DNA"/>
</dbReference>
<feature type="domain" description="Solute-binding protein family 3/N-terminal" evidence="14">
    <location>
        <begin position="481"/>
        <end position="821"/>
    </location>
</feature>
<feature type="chain" id="PRO_5045160638" evidence="13">
    <location>
        <begin position="18"/>
        <end position="1799"/>
    </location>
</feature>
<dbReference type="Gene3D" id="3.40.190.10">
    <property type="entry name" value="Periplasmic binding protein-like II"/>
    <property type="match status" value="6"/>
</dbReference>
<keyword evidence="3 12" id="KW-0812">Transmembrane</keyword>
<feature type="domain" description="Ionotropic glutamate receptor C-terminal" evidence="15">
    <location>
        <begin position="1363"/>
        <end position="1700"/>
    </location>
</feature>
<evidence type="ECO:0000256" key="5">
    <source>
        <dbReference type="ARBA" id="ARBA00023065"/>
    </source>
</evidence>